<comment type="caution">
    <text evidence="1">The sequence shown here is derived from an EMBL/GenBank/DDBJ whole genome shotgun (WGS) entry which is preliminary data.</text>
</comment>
<protein>
    <recommendedName>
        <fullName evidence="3">Zinc-binding protein</fullName>
    </recommendedName>
</protein>
<dbReference type="InterPro" id="IPR022025">
    <property type="entry name" value="Amidoligase_2"/>
</dbReference>
<evidence type="ECO:0000313" key="1">
    <source>
        <dbReference type="EMBL" id="EOQ38717.1"/>
    </source>
</evidence>
<evidence type="ECO:0008006" key="3">
    <source>
        <dbReference type="Google" id="ProtNLM"/>
    </source>
</evidence>
<dbReference type="AlphaFoldDB" id="R8W6D0"/>
<sequence>MEPMATCVLCGENFAESQSIYLDDDCLCPTCAEERTVLCAQCGERIYNDDNAGDARIPLCESCYDRSYVTCNDCGRVIHLDDIYYAETDEDDDTPLCYDCYTRSSLERVIHDYNYKPEPIFYGEGPRYYGIELELDNGGEIRKKAASLLEVSQSNGAETLYCKHDGSLNDGFELVTHPMALDYHKQEMPWQAILQKCVELGYSSHQAGTCGLHIHVSRSAFGVLEEQQDACIARILYFFEKNWEELLKFSRRTALQLERWAARYGYKEQPMDILDHAKKGYHGGRYTCVNLRNHDTIEFRMFRGTLKYNTLIATLQMVDRICDMALSLSDEELKAMSWTTFVSDCHQPELVQYLKERRLYVNEPVESEVEL</sequence>
<dbReference type="PATRIC" id="fig|1203606.4.peg.1711"/>
<dbReference type="Gene3D" id="2.10.110.10">
    <property type="entry name" value="Cysteine Rich Protein"/>
    <property type="match status" value="1"/>
</dbReference>
<dbReference type="eggNOG" id="ENOG502Z83S">
    <property type="taxonomic scope" value="Bacteria"/>
</dbReference>
<evidence type="ECO:0000313" key="2">
    <source>
        <dbReference type="Proteomes" id="UP000013981"/>
    </source>
</evidence>
<dbReference type="Pfam" id="PF12224">
    <property type="entry name" value="Amidoligase_2"/>
    <property type="match status" value="1"/>
</dbReference>
<reference evidence="1 2" key="1">
    <citation type="submission" date="2013-01" db="EMBL/GenBank/DDBJ databases">
        <title>The Genome Sequence of Butyricicoccus pullicaecorum 1.2.</title>
        <authorList>
            <consortium name="The Broad Institute Genome Sequencing Platform"/>
            <person name="Earl A."/>
            <person name="Ward D."/>
            <person name="Feldgarden M."/>
            <person name="Gevers D."/>
            <person name="Van Immerseel F."/>
            <person name="Eeckhaut V."/>
            <person name="Walker B."/>
            <person name="Young S.K."/>
            <person name="Zeng Q."/>
            <person name="Gargeya S."/>
            <person name="Fitzgerald M."/>
            <person name="Haas B."/>
            <person name="Abouelleil A."/>
            <person name="Alvarado L."/>
            <person name="Arachchi H.M."/>
            <person name="Berlin A.M."/>
            <person name="Chapman S.B."/>
            <person name="Dewar J."/>
            <person name="Goldberg J."/>
            <person name="Griggs A."/>
            <person name="Gujja S."/>
            <person name="Hansen M."/>
            <person name="Howarth C."/>
            <person name="Imamovic A."/>
            <person name="Larimer J."/>
            <person name="McCowan C."/>
            <person name="Murphy C."/>
            <person name="Neiman D."/>
            <person name="Pearson M."/>
            <person name="Priest M."/>
            <person name="Roberts A."/>
            <person name="Saif S."/>
            <person name="Shea T."/>
            <person name="Sisk P."/>
            <person name="Sykes S."/>
            <person name="Wortman J."/>
            <person name="Nusbaum C."/>
            <person name="Birren B."/>
        </authorList>
    </citation>
    <scope>NUCLEOTIDE SEQUENCE [LARGE SCALE GENOMIC DNA]</scope>
    <source>
        <strain evidence="1 2">1.2</strain>
    </source>
</reference>
<name>R8W6D0_9FIRM</name>
<accession>R8W6D0</accession>
<keyword evidence="2" id="KW-1185">Reference proteome</keyword>
<dbReference type="Proteomes" id="UP000013981">
    <property type="component" value="Unassembled WGS sequence"/>
</dbReference>
<dbReference type="EMBL" id="AQOB01000004">
    <property type="protein sequence ID" value="EOQ38717.1"/>
    <property type="molecule type" value="Genomic_DNA"/>
</dbReference>
<dbReference type="HOGENOM" id="CLU_063443_0_0_9"/>
<gene>
    <name evidence="1" type="ORF">HMPREF1526_01758</name>
</gene>
<dbReference type="RefSeq" id="WP_016147895.1">
    <property type="nucleotide sequence ID" value="NZ_KB976103.1"/>
</dbReference>
<organism evidence="1 2">
    <name type="scientific">Butyricicoccus pullicaecorum 1.2</name>
    <dbReference type="NCBI Taxonomy" id="1203606"/>
    <lineage>
        <taxon>Bacteria</taxon>
        <taxon>Bacillati</taxon>
        <taxon>Bacillota</taxon>
        <taxon>Clostridia</taxon>
        <taxon>Eubacteriales</taxon>
        <taxon>Butyricicoccaceae</taxon>
        <taxon>Butyricicoccus</taxon>
    </lineage>
</organism>
<proteinExistence type="predicted"/>